<dbReference type="EMBL" id="BARS01011944">
    <property type="protein sequence ID" value="GAF95443.1"/>
    <property type="molecule type" value="Genomic_DNA"/>
</dbReference>
<reference evidence="1" key="1">
    <citation type="journal article" date="2014" name="Front. Microbiol.">
        <title>High frequency of phylogenetically diverse reductive dehalogenase-homologous genes in deep subseafloor sedimentary metagenomes.</title>
        <authorList>
            <person name="Kawai M."/>
            <person name="Futagami T."/>
            <person name="Toyoda A."/>
            <person name="Takaki Y."/>
            <person name="Nishi S."/>
            <person name="Hori S."/>
            <person name="Arai W."/>
            <person name="Tsubouchi T."/>
            <person name="Morono Y."/>
            <person name="Uchiyama I."/>
            <person name="Ito T."/>
            <person name="Fujiyama A."/>
            <person name="Inagaki F."/>
            <person name="Takami H."/>
        </authorList>
    </citation>
    <scope>NUCLEOTIDE SEQUENCE</scope>
    <source>
        <strain evidence="1">Expedition CK06-06</strain>
    </source>
</reference>
<feature type="non-terminal residue" evidence="1">
    <location>
        <position position="1"/>
    </location>
</feature>
<sequence length="60" mass="6838">VGLEVEDSRPINTYMSTMMYVLISAKPIDRRIVKHKQTTRRDLAANPRPATIIGTHHCAY</sequence>
<name>X0TPJ2_9ZZZZ</name>
<proteinExistence type="predicted"/>
<gene>
    <name evidence="1" type="ORF">S01H1_21517</name>
</gene>
<organism evidence="1">
    <name type="scientific">marine sediment metagenome</name>
    <dbReference type="NCBI Taxonomy" id="412755"/>
    <lineage>
        <taxon>unclassified sequences</taxon>
        <taxon>metagenomes</taxon>
        <taxon>ecological metagenomes</taxon>
    </lineage>
</organism>
<comment type="caution">
    <text evidence="1">The sequence shown here is derived from an EMBL/GenBank/DDBJ whole genome shotgun (WGS) entry which is preliminary data.</text>
</comment>
<protein>
    <submittedName>
        <fullName evidence="1">Uncharacterized protein</fullName>
    </submittedName>
</protein>
<evidence type="ECO:0000313" key="1">
    <source>
        <dbReference type="EMBL" id="GAF95443.1"/>
    </source>
</evidence>
<accession>X0TPJ2</accession>
<dbReference type="AlphaFoldDB" id="X0TPJ2"/>